<dbReference type="AlphaFoldDB" id="A0AAN7V2T1"/>
<dbReference type="PANTHER" id="PTHR47706:SF4">
    <property type="entry name" value="NMRA-LIKE DOMAIN-CONTAINING PROTEIN"/>
    <property type="match status" value="1"/>
</dbReference>
<feature type="domain" description="NmrA-like" evidence="4">
    <location>
        <begin position="3"/>
        <end position="254"/>
    </location>
</feature>
<keyword evidence="3" id="KW-0560">Oxidoreductase</keyword>
<dbReference type="Gene3D" id="3.40.50.720">
    <property type="entry name" value="NAD(P)-binding Rossmann-like Domain"/>
    <property type="match status" value="1"/>
</dbReference>
<organism evidence="5 6">
    <name type="scientific">Xylaria bambusicola</name>
    <dbReference type="NCBI Taxonomy" id="326684"/>
    <lineage>
        <taxon>Eukaryota</taxon>
        <taxon>Fungi</taxon>
        <taxon>Dikarya</taxon>
        <taxon>Ascomycota</taxon>
        <taxon>Pezizomycotina</taxon>
        <taxon>Sordariomycetes</taxon>
        <taxon>Xylariomycetidae</taxon>
        <taxon>Xylariales</taxon>
        <taxon>Xylariaceae</taxon>
        <taxon>Xylaria</taxon>
    </lineage>
</organism>
<reference evidence="5 6" key="1">
    <citation type="submission" date="2023-10" db="EMBL/GenBank/DDBJ databases">
        <title>Draft genome sequence of Xylaria bambusicola isolate GMP-LS, the root and basal stem rot pathogen of sugarcane in Indonesia.</title>
        <authorList>
            <person name="Selvaraj P."/>
            <person name="Muralishankar V."/>
            <person name="Muruganantham S."/>
            <person name="Sp S."/>
            <person name="Haryani S."/>
            <person name="Lau K.J.X."/>
            <person name="Naqvi N.I."/>
        </authorList>
    </citation>
    <scope>NUCLEOTIDE SEQUENCE [LARGE SCALE GENOMIC DNA]</scope>
    <source>
        <strain evidence="5">GMP-LS</strain>
    </source>
</reference>
<proteinExistence type="inferred from homology"/>
<comment type="similarity">
    <text evidence="1">Belongs to the NmrA-type oxidoreductase family. Isoflavone reductase subfamily.</text>
</comment>
<evidence type="ECO:0000256" key="2">
    <source>
        <dbReference type="ARBA" id="ARBA00022857"/>
    </source>
</evidence>
<dbReference type="InterPro" id="IPR036291">
    <property type="entry name" value="NAD(P)-bd_dom_sf"/>
</dbReference>
<sequence length="341" mass="37877">MAVVVVAGGLGDLGRIITDALYERGKYEVYVMSRKGPGNSQIRISPLTGNEYNPIIETNYSENILIEQFAEKRVTVVICAFIMDSESTCAAQVQLIRAAERSESVRRFIPSEFNVEYDVGDEVLPYSEKKFHITARIELSYTKTLEYAYVYPGMFMDYFGMPHVATQLRPLYFFIDPTNGRAVLPGDGEAKMSMTFTTDAARYVALALDLAKWPRILSTVTSTVTLNELVRLAEKNLGCALTVRYQPIESLLRHEPLADLPGNIEIAAAYPGRFPGGLGQVRALVADLEAGVALGAYDLTGLGDKVQDCLDLVRASKGLEGVPPPRRIERFMKEAWGRRWS</sequence>
<dbReference type="Proteomes" id="UP001305414">
    <property type="component" value="Unassembled WGS sequence"/>
</dbReference>
<dbReference type="Pfam" id="PF05368">
    <property type="entry name" value="NmrA"/>
    <property type="match status" value="1"/>
</dbReference>
<accession>A0AAN7V2T1</accession>
<dbReference type="InterPro" id="IPR051609">
    <property type="entry name" value="NmrA/Isoflavone_reductase-like"/>
</dbReference>
<comment type="caution">
    <text evidence="5">The sequence shown here is derived from an EMBL/GenBank/DDBJ whole genome shotgun (WGS) entry which is preliminary data.</text>
</comment>
<dbReference type="EMBL" id="JAWHQM010000036">
    <property type="protein sequence ID" value="KAK5633889.1"/>
    <property type="molecule type" value="Genomic_DNA"/>
</dbReference>
<keyword evidence="2" id="KW-0521">NADP</keyword>
<evidence type="ECO:0000256" key="1">
    <source>
        <dbReference type="ARBA" id="ARBA00005725"/>
    </source>
</evidence>
<evidence type="ECO:0000256" key="3">
    <source>
        <dbReference type="ARBA" id="ARBA00023002"/>
    </source>
</evidence>
<dbReference type="InterPro" id="IPR008030">
    <property type="entry name" value="NmrA-like"/>
</dbReference>
<dbReference type="GO" id="GO:0016491">
    <property type="term" value="F:oxidoreductase activity"/>
    <property type="evidence" value="ECO:0007669"/>
    <property type="project" value="UniProtKB-KW"/>
</dbReference>
<evidence type="ECO:0000313" key="5">
    <source>
        <dbReference type="EMBL" id="KAK5633889.1"/>
    </source>
</evidence>
<keyword evidence="6" id="KW-1185">Reference proteome</keyword>
<dbReference type="Gene3D" id="3.90.25.10">
    <property type="entry name" value="UDP-galactose 4-epimerase, domain 1"/>
    <property type="match status" value="1"/>
</dbReference>
<dbReference type="PANTHER" id="PTHR47706">
    <property type="entry name" value="NMRA-LIKE FAMILY PROTEIN"/>
    <property type="match status" value="1"/>
</dbReference>
<evidence type="ECO:0000259" key="4">
    <source>
        <dbReference type="Pfam" id="PF05368"/>
    </source>
</evidence>
<name>A0AAN7V2T1_9PEZI</name>
<evidence type="ECO:0000313" key="6">
    <source>
        <dbReference type="Proteomes" id="UP001305414"/>
    </source>
</evidence>
<protein>
    <recommendedName>
        <fullName evidence="4">NmrA-like domain-containing protein</fullName>
    </recommendedName>
</protein>
<gene>
    <name evidence="5" type="ORF">RRF57_009603</name>
</gene>
<dbReference type="SUPFAM" id="SSF51735">
    <property type="entry name" value="NAD(P)-binding Rossmann-fold domains"/>
    <property type="match status" value="1"/>
</dbReference>